<evidence type="ECO:0000313" key="2">
    <source>
        <dbReference type="EMBL" id="HIS24209.1"/>
    </source>
</evidence>
<protein>
    <submittedName>
        <fullName evidence="2">DUF3343 domain-containing protein</fullName>
    </submittedName>
</protein>
<dbReference type="Proteomes" id="UP000823982">
    <property type="component" value="Unassembled WGS sequence"/>
</dbReference>
<gene>
    <name evidence="2" type="ORF">IAD01_02260</name>
</gene>
<accession>A0A9D1JHT2</accession>
<name>A0A9D1JHT2_9FIRM</name>
<sequence length="73" mass="8148">MTYTLIAVSSITYAMKAKRLLNNMGYYCEIEKTPKNLATGCGYSIRVKDDSEIISAILSRNGIAHKDVMSVKR</sequence>
<proteinExistence type="predicted"/>
<feature type="domain" description="Putative Se/S carrier protein-like" evidence="1">
    <location>
        <begin position="4"/>
        <end position="68"/>
    </location>
</feature>
<dbReference type="InterPro" id="IPR021778">
    <property type="entry name" value="Se/S_carrier-like"/>
</dbReference>
<evidence type="ECO:0000259" key="1">
    <source>
        <dbReference type="Pfam" id="PF11823"/>
    </source>
</evidence>
<evidence type="ECO:0000313" key="3">
    <source>
        <dbReference type="Proteomes" id="UP000823982"/>
    </source>
</evidence>
<dbReference type="Pfam" id="PF11823">
    <property type="entry name" value="Se_S_carrier"/>
    <property type="match status" value="1"/>
</dbReference>
<reference evidence="2" key="2">
    <citation type="journal article" date="2021" name="PeerJ">
        <title>Extensive microbial diversity within the chicken gut microbiome revealed by metagenomics and culture.</title>
        <authorList>
            <person name="Gilroy R."/>
            <person name="Ravi A."/>
            <person name="Getino M."/>
            <person name="Pursley I."/>
            <person name="Horton D.L."/>
            <person name="Alikhan N.F."/>
            <person name="Baker D."/>
            <person name="Gharbi K."/>
            <person name="Hall N."/>
            <person name="Watson M."/>
            <person name="Adriaenssens E.M."/>
            <person name="Foster-Nyarko E."/>
            <person name="Jarju S."/>
            <person name="Secka A."/>
            <person name="Antonio M."/>
            <person name="Oren A."/>
            <person name="Chaudhuri R.R."/>
            <person name="La Ragione R."/>
            <person name="Hildebrand F."/>
            <person name="Pallen M.J."/>
        </authorList>
    </citation>
    <scope>NUCLEOTIDE SEQUENCE</scope>
    <source>
        <strain evidence="2">CHK157-1446</strain>
    </source>
</reference>
<reference evidence="2" key="1">
    <citation type="submission" date="2020-10" db="EMBL/GenBank/DDBJ databases">
        <authorList>
            <person name="Gilroy R."/>
        </authorList>
    </citation>
    <scope>NUCLEOTIDE SEQUENCE</scope>
    <source>
        <strain evidence="2">CHK157-1446</strain>
    </source>
</reference>
<comment type="caution">
    <text evidence="2">The sequence shown here is derived from an EMBL/GenBank/DDBJ whole genome shotgun (WGS) entry which is preliminary data.</text>
</comment>
<dbReference type="AlphaFoldDB" id="A0A9D1JHT2"/>
<dbReference type="EMBL" id="DVIR01000023">
    <property type="protein sequence ID" value="HIS24209.1"/>
    <property type="molecule type" value="Genomic_DNA"/>
</dbReference>
<organism evidence="2 3">
    <name type="scientific">Candidatus Faeciplasma gallinarum</name>
    <dbReference type="NCBI Taxonomy" id="2840799"/>
    <lineage>
        <taxon>Bacteria</taxon>
        <taxon>Bacillati</taxon>
        <taxon>Bacillota</taxon>
        <taxon>Clostridia</taxon>
        <taxon>Eubacteriales</taxon>
        <taxon>Oscillospiraceae</taxon>
        <taxon>Oscillospiraceae incertae sedis</taxon>
        <taxon>Candidatus Faeciplasma</taxon>
    </lineage>
</organism>